<evidence type="ECO:0000313" key="1">
    <source>
        <dbReference type="EMBL" id="KAI0063020.1"/>
    </source>
</evidence>
<name>A0ACB8T2S0_9AGAM</name>
<dbReference type="EMBL" id="MU277205">
    <property type="protein sequence ID" value="KAI0063020.1"/>
    <property type="molecule type" value="Genomic_DNA"/>
</dbReference>
<gene>
    <name evidence="1" type="ORF">BV25DRAFT_1802990</name>
</gene>
<feature type="non-terminal residue" evidence="1">
    <location>
        <position position="1"/>
    </location>
</feature>
<keyword evidence="2" id="KW-1185">Reference proteome</keyword>
<comment type="caution">
    <text evidence="1">The sequence shown here is derived from an EMBL/GenBank/DDBJ whole genome shotgun (WGS) entry which is preliminary data.</text>
</comment>
<dbReference type="Proteomes" id="UP000814140">
    <property type="component" value="Unassembled WGS sequence"/>
</dbReference>
<accession>A0ACB8T2S0</accession>
<evidence type="ECO:0000313" key="2">
    <source>
        <dbReference type="Proteomes" id="UP000814140"/>
    </source>
</evidence>
<reference evidence="1" key="1">
    <citation type="submission" date="2021-03" db="EMBL/GenBank/DDBJ databases">
        <authorList>
            <consortium name="DOE Joint Genome Institute"/>
            <person name="Ahrendt S."/>
            <person name="Looney B.P."/>
            <person name="Miyauchi S."/>
            <person name="Morin E."/>
            <person name="Drula E."/>
            <person name="Courty P.E."/>
            <person name="Chicoki N."/>
            <person name="Fauchery L."/>
            <person name="Kohler A."/>
            <person name="Kuo A."/>
            <person name="Labutti K."/>
            <person name="Pangilinan J."/>
            <person name="Lipzen A."/>
            <person name="Riley R."/>
            <person name="Andreopoulos W."/>
            <person name="He G."/>
            <person name="Johnson J."/>
            <person name="Barry K.W."/>
            <person name="Grigoriev I.V."/>
            <person name="Nagy L."/>
            <person name="Hibbett D."/>
            <person name="Henrissat B."/>
            <person name="Matheny P.B."/>
            <person name="Labbe J."/>
            <person name="Martin F."/>
        </authorList>
    </citation>
    <scope>NUCLEOTIDE SEQUENCE</scope>
    <source>
        <strain evidence="1">HHB10654</strain>
    </source>
</reference>
<organism evidence="1 2">
    <name type="scientific">Artomyces pyxidatus</name>
    <dbReference type="NCBI Taxonomy" id="48021"/>
    <lineage>
        <taxon>Eukaryota</taxon>
        <taxon>Fungi</taxon>
        <taxon>Dikarya</taxon>
        <taxon>Basidiomycota</taxon>
        <taxon>Agaricomycotina</taxon>
        <taxon>Agaricomycetes</taxon>
        <taxon>Russulales</taxon>
        <taxon>Auriscalpiaceae</taxon>
        <taxon>Artomyces</taxon>
    </lineage>
</organism>
<proteinExistence type="predicted"/>
<protein>
    <submittedName>
        <fullName evidence="1">NAD-P-binding protein</fullName>
    </submittedName>
</protein>
<reference evidence="1" key="2">
    <citation type="journal article" date="2022" name="New Phytol.">
        <title>Evolutionary transition to the ectomycorrhizal habit in the genomes of a hyperdiverse lineage of mushroom-forming fungi.</title>
        <authorList>
            <person name="Looney B."/>
            <person name="Miyauchi S."/>
            <person name="Morin E."/>
            <person name="Drula E."/>
            <person name="Courty P.E."/>
            <person name="Kohler A."/>
            <person name="Kuo A."/>
            <person name="LaButti K."/>
            <person name="Pangilinan J."/>
            <person name="Lipzen A."/>
            <person name="Riley R."/>
            <person name="Andreopoulos W."/>
            <person name="He G."/>
            <person name="Johnson J."/>
            <person name="Nolan M."/>
            <person name="Tritt A."/>
            <person name="Barry K.W."/>
            <person name="Grigoriev I.V."/>
            <person name="Nagy L.G."/>
            <person name="Hibbett D."/>
            <person name="Henrissat B."/>
            <person name="Matheny P.B."/>
            <person name="Labbe J."/>
            <person name="Martin F.M."/>
        </authorList>
    </citation>
    <scope>NUCLEOTIDE SEQUENCE</scope>
    <source>
        <strain evidence="1">HHB10654</strain>
    </source>
</reference>
<sequence>VYPTIDPEIHYEHQTFKGKVVLITGASRGIGLETALQYARAGASLSLASRNQATLDESKHVILQEMPSAQVLTCIADVVDMDATERAVKATVALFGRLDILVANAGTIRPMNRPFATKDPGGWWSVIEVNLRGVYNFVHFSIPELQKTKGQIVINSSMAAQLRVIGVSEYGVSKFALGRLAEFITIEYPEIKVFTVHPGLIDTALNTTGAAQVVNEDNVALPAATFLYLTAGKADYLSGRFTAATWDLGEVERDWKQKIIDQNCLVSKLAIPS</sequence>